<dbReference type="Gene3D" id="3.90.430.10">
    <property type="entry name" value="Copper fist DNA-binding domain"/>
    <property type="match status" value="1"/>
</dbReference>
<dbReference type="PROSITE" id="PS50073">
    <property type="entry name" value="COPPER_FIST_2"/>
    <property type="match status" value="1"/>
</dbReference>
<dbReference type="GO" id="GO:0005507">
    <property type="term" value="F:copper ion binding"/>
    <property type="evidence" value="ECO:0007669"/>
    <property type="project" value="InterPro"/>
</dbReference>
<dbReference type="SMART" id="SM00412">
    <property type="entry name" value="Cu_FIST"/>
    <property type="match status" value="1"/>
</dbReference>
<keyword evidence="2" id="KW-0479">Metal-binding</keyword>
<dbReference type="InterPro" id="IPR051763">
    <property type="entry name" value="Copper_Homeo_Regul"/>
</dbReference>
<keyword evidence="7" id="KW-0539">Nucleus</keyword>
<evidence type="ECO:0000256" key="7">
    <source>
        <dbReference type="ARBA" id="ARBA00023242"/>
    </source>
</evidence>
<dbReference type="PROSITE" id="PS01119">
    <property type="entry name" value="COPPER_FIST_1"/>
    <property type="match status" value="1"/>
</dbReference>
<dbReference type="GO" id="GO:0006878">
    <property type="term" value="P:intracellular copper ion homeostasis"/>
    <property type="evidence" value="ECO:0007669"/>
    <property type="project" value="TreeGrafter"/>
</dbReference>
<dbReference type="FunFam" id="3.90.430.10:FF:000001">
    <property type="entry name" value="Copper fist DNA-binding protein"/>
    <property type="match status" value="1"/>
</dbReference>
<feature type="region of interest" description="Disordered" evidence="8">
    <location>
        <begin position="68"/>
        <end position="121"/>
    </location>
</feature>
<evidence type="ECO:0000313" key="10">
    <source>
        <dbReference type="EMBL" id="KAK4109796.1"/>
    </source>
</evidence>
<dbReference type="GeneID" id="89933354"/>
<keyword evidence="4" id="KW-0186">Copper</keyword>
<dbReference type="SUPFAM" id="SSF57879">
    <property type="entry name" value="Zinc domain conserved in yeast copper-regulated transcription factors"/>
    <property type="match status" value="1"/>
</dbReference>
<comment type="subcellular location">
    <subcellularLocation>
        <location evidence="1">Nucleus</location>
    </subcellularLocation>
</comment>
<dbReference type="EMBL" id="MU853354">
    <property type="protein sequence ID" value="KAK4109796.1"/>
    <property type="molecule type" value="Genomic_DNA"/>
</dbReference>
<gene>
    <name evidence="10" type="ORF">N656DRAFT_320929</name>
</gene>
<dbReference type="GO" id="GO:0006879">
    <property type="term" value="P:intracellular iron ion homeostasis"/>
    <property type="evidence" value="ECO:0007669"/>
    <property type="project" value="TreeGrafter"/>
</dbReference>
<dbReference type="PRINTS" id="PR00617">
    <property type="entry name" value="COPPERFIST"/>
</dbReference>
<keyword evidence="3" id="KW-0862">Zinc</keyword>
<evidence type="ECO:0000256" key="6">
    <source>
        <dbReference type="ARBA" id="ARBA00023163"/>
    </source>
</evidence>
<accession>A0AAN6T9Z6</accession>
<evidence type="ECO:0000256" key="4">
    <source>
        <dbReference type="ARBA" id="ARBA00023008"/>
    </source>
</evidence>
<evidence type="ECO:0000259" key="9">
    <source>
        <dbReference type="PROSITE" id="PS50073"/>
    </source>
</evidence>
<dbReference type="Proteomes" id="UP001302812">
    <property type="component" value="Unassembled WGS sequence"/>
</dbReference>
<reference evidence="10" key="2">
    <citation type="submission" date="2023-05" db="EMBL/GenBank/DDBJ databases">
        <authorList>
            <consortium name="Lawrence Berkeley National Laboratory"/>
            <person name="Steindorff A."/>
            <person name="Hensen N."/>
            <person name="Bonometti L."/>
            <person name="Westerberg I."/>
            <person name="Brannstrom I.O."/>
            <person name="Guillou S."/>
            <person name="Cros-Aarteil S."/>
            <person name="Calhoun S."/>
            <person name="Haridas S."/>
            <person name="Kuo A."/>
            <person name="Mondo S."/>
            <person name="Pangilinan J."/>
            <person name="Riley R."/>
            <person name="Labutti K."/>
            <person name="Andreopoulos B."/>
            <person name="Lipzen A."/>
            <person name="Chen C."/>
            <person name="Yanf M."/>
            <person name="Daum C."/>
            <person name="Ng V."/>
            <person name="Clum A."/>
            <person name="Ohm R."/>
            <person name="Martin F."/>
            <person name="Silar P."/>
            <person name="Natvig D."/>
            <person name="Lalanne C."/>
            <person name="Gautier V."/>
            <person name="Ament-Velasquez S.L."/>
            <person name="Kruys A."/>
            <person name="Hutchinson M.I."/>
            <person name="Powell A.J."/>
            <person name="Barry K."/>
            <person name="Miller A.N."/>
            <person name="Grigoriev I.V."/>
            <person name="Debuchy R."/>
            <person name="Gladieux P."/>
            <person name="Thoren M.H."/>
            <person name="Johannesson H."/>
        </authorList>
    </citation>
    <scope>NUCLEOTIDE SEQUENCE</scope>
    <source>
        <strain evidence="10">CBS 508.74</strain>
    </source>
</reference>
<dbReference type="PANTHER" id="PTHR28088">
    <property type="entry name" value="TRANSCRIPTIONAL ACTIVATOR HAA1-RELATED"/>
    <property type="match status" value="1"/>
</dbReference>
<evidence type="ECO:0000256" key="2">
    <source>
        <dbReference type="ARBA" id="ARBA00022723"/>
    </source>
</evidence>
<dbReference type="AlphaFoldDB" id="A0AAN6T9Z6"/>
<dbReference type="GO" id="GO:0000981">
    <property type="term" value="F:DNA-binding transcription factor activity, RNA polymerase II-specific"/>
    <property type="evidence" value="ECO:0007669"/>
    <property type="project" value="TreeGrafter"/>
</dbReference>
<feature type="compositionally biased region" description="Low complexity" evidence="8">
    <location>
        <begin position="82"/>
        <end position="96"/>
    </location>
</feature>
<keyword evidence="6" id="KW-0804">Transcription</keyword>
<dbReference type="InterPro" id="IPR036395">
    <property type="entry name" value="Cu_fist_DNA-bd_dom_sf"/>
</dbReference>
<dbReference type="GO" id="GO:0000978">
    <property type="term" value="F:RNA polymerase II cis-regulatory region sequence-specific DNA binding"/>
    <property type="evidence" value="ECO:0007669"/>
    <property type="project" value="TreeGrafter"/>
</dbReference>
<feature type="region of interest" description="Disordered" evidence="8">
    <location>
        <begin position="448"/>
        <end position="503"/>
    </location>
</feature>
<comment type="caution">
    <text evidence="10">The sequence shown here is derived from an EMBL/GenBank/DDBJ whole genome shotgun (WGS) entry which is preliminary data.</text>
</comment>
<evidence type="ECO:0000256" key="1">
    <source>
        <dbReference type="ARBA" id="ARBA00004123"/>
    </source>
</evidence>
<dbReference type="InterPro" id="IPR001083">
    <property type="entry name" value="Cu_fist_DNA-bd_dom"/>
</dbReference>
<keyword evidence="11" id="KW-1185">Reference proteome</keyword>
<dbReference type="RefSeq" id="XP_064667366.1">
    <property type="nucleotide sequence ID" value="XM_064809231.1"/>
</dbReference>
<sequence>MPIINGQKMACAPCIRGHRSTKCNHFNERVMVPVRKPGRPLSTCPCPPGRPCACGSVRVAIPKRQKCACPTDGSSKAHSTEQEQSPSETPSPSRSSFRVAKLGSSSKTRGRKQSVDATNLERMDPGSLNWISIPDGNGIHGGIAMVSSEAQGSPHGHNGFGPGIGLVPAGPGSPYSAPQSPSFGSPIAYSMGFQYPSSNQLRPGLKMEDNGIGGTSSTFSSIMPPPALINGNHAPPFVGVTPQSALLGAALLRGTNGNLSEASSCCSNKSDGPSPDLNALPAQQQGYGRSYMTQVQSPVETKANGSTLGGGGCCCNKKNEPSPSPRAIAASQQGYGQSYMSQFQPPGDMKLQSQGFQYPTVFTYPADYGSWQHPINPAIWQQVISQFSTTAGTSMPMMATTDGETGTLTTSHQCNCGDGCQCVGCLAHPFNAQMYQYVSDAYRVRTSNGTANGGGENGPSNGPVPGAAGFDATGQAQAVAGHDSPQDVQTPSEGTPGREEEALPTQDYCFVDLPLWEGCGGDLGSCPCGDSCECVGCLVHNNPLPQS</sequence>
<evidence type="ECO:0000256" key="5">
    <source>
        <dbReference type="ARBA" id="ARBA00023015"/>
    </source>
</evidence>
<organism evidence="10 11">
    <name type="scientific">Canariomyces notabilis</name>
    <dbReference type="NCBI Taxonomy" id="2074819"/>
    <lineage>
        <taxon>Eukaryota</taxon>
        <taxon>Fungi</taxon>
        <taxon>Dikarya</taxon>
        <taxon>Ascomycota</taxon>
        <taxon>Pezizomycotina</taxon>
        <taxon>Sordariomycetes</taxon>
        <taxon>Sordariomycetidae</taxon>
        <taxon>Sordariales</taxon>
        <taxon>Chaetomiaceae</taxon>
        <taxon>Canariomyces</taxon>
    </lineage>
</organism>
<reference evidence="10" key="1">
    <citation type="journal article" date="2023" name="Mol. Phylogenet. Evol.">
        <title>Genome-scale phylogeny and comparative genomics of the fungal order Sordariales.</title>
        <authorList>
            <person name="Hensen N."/>
            <person name="Bonometti L."/>
            <person name="Westerberg I."/>
            <person name="Brannstrom I.O."/>
            <person name="Guillou S."/>
            <person name="Cros-Aarteil S."/>
            <person name="Calhoun S."/>
            <person name="Haridas S."/>
            <person name="Kuo A."/>
            <person name="Mondo S."/>
            <person name="Pangilinan J."/>
            <person name="Riley R."/>
            <person name="LaButti K."/>
            <person name="Andreopoulos B."/>
            <person name="Lipzen A."/>
            <person name="Chen C."/>
            <person name="Yan M."/>
            <person name="Daum C."/>
            <person name="Ng V."/>
            <person name="Clum A."/>
            <person name="Steindorff A."/>
            <person name="Ohm R.A."/>
            <person name="Martin F."/>
            <person name="Silar P."/>
            <person name="Natvig D.O."/>
            <person name="Lalanne C."/>
            <person name="Gautier V."/>
            <person name="Ament-Velasquez S.L."/>
            <person name="Kruys A."/>
            <person name="Hutchinson M.I."/>
            <person name="Powell A.J."/>
            <person name="Barry K."/>
            <person name="Miller A.N."/>
            <person name="Grigoriev I.V."/>
            <person name="Debuchy R."/>
            <person name="Gladieux P."/>
            <person name="Hiltunen Thoren M."/>
            <person name="Johannesson H."/>
        </authorList>
    </citation>
    <scope>NUCLEOTIDE SEQUENCE</scope>
    <source>
        <strain evidence="10">CBS 508.74</strain>
    </source>
</reference>
<protein>
    <recommendedName>
        <fullName evidence="9">Copper-fist domain-containing protein</fullName>
    </recommendedName>
</protein>
<dbReference type="GO" id="GO:0005634">
    <property type="term" value="C:nucleus"/>
    <property type="evidence" value="ECO:0007669"/>
    <property type="project" value="UniProtKB-SubCell"/>
</dbReference>
<feature type="domain" description="Copper-fist" evidence="9">
    <location>
        <begin position="1"/>
        <end position="41"/>
    </location>
</feature>
<proteinExistence type="predicted"/>
<dbReference type="Pfam" id="PF00649">
    <property type="entry name" value="Copper-fist"/>
    <property type="match status" value="1"/>
</dbReference>
<dbReference type="GO" id="GO:0045944">
    <property type="term" value="P:positive regulation of transcription by RNA polymerase II"/>
    <property type="evidence" value="ECO:0007669"/>
    <property type="project" value="TreeGrafter"/>
</dbReference>
<name>A0AAN6T9Z6_9PEZI</name>
<dbReference type="SMART" id="SM01090">
    <property type="entry name" value="Copper-fist"/>
    <property type="match status" value="1"/>
</dbReference>
<evidence type="ECO:0000313" key="11">
    <source>
        <dbReference type="Proteomes" id="UP001302812"/>
    </source>
</evidence>
<dbReference type="PANTHER" id="PTHR28088:SF9">
    <property type="entry name" value="TRANSCRIPTION FACTOR GRISEA, PUTATIVE (AFU_ORTHOLOGUE AFUA_1G13190)-RELATED"/>
    <property type="match status" value="1"/>
</dbReference>
<evidence type="ECO:0000256" key="3">
    <source>
        <dbReference type="ARBA" id="ARBA00022833"/>
    </source>
</evidence>
<keyword evidence="5" id="KW-0805">Transcription regulation</keyword>
<evidence type="ECO:0000256" key="8">
    <source>
        <dbReference type="SAM" id="MobiDB-lite"/>
    </source>
</evidence>